<reference evidence="3" key="1">
    <citation type="submission" date="2023-06" db="EMBL/GenBank/DDBJ databases">
        <title>Genome-scale phylogeny and comparative genomics of the fungal order Sordariales.</title>
        <authorList>
            <consortium name="Lawrence Berkeley National Laboratory"/>
            <person name="Hensen N."/>
            <person name="Bonometti L."/>
            <person name="Westerberg I."/>
            <person name="Brannstrom I.O."/>
            <person name="Guillou S."/>
            <person name="Cros-Aarteil S."/>
            <person name="Calhoun S."/>
            <person name="Haridas S."/>
            <person name="Kuo A."/>
            <person name="Mondo S."/>
            <person name="Pangilinan J."/>
            <person name="Riley R."/>
            <person name="Labutti K."/>
            <person name="Andreopoulos B."/>
            <person name="Lipzen A."/>
            <person name="Chen C."/>
            <person name="Yanf M."/>
            <person name="Daum C."/>
            <person name="Ng V."/>
            <person name="Clum A."/>
            <person name="Steindorff A."/>
            <person name="Ohm R."/>
            <person name="Martin F."/>
            <person name="Silar P."/>
            <person name="Natvig D."/>
            <person name="Lalanne C."/>
            <person name="Gautier V."/>
            <person name="Ament-Velasquez S.L."/>
            <person name="Kruys A."/>
            <person name="Hutchinson M.I."/>
            <person name="Powell A.J."/>
            <person name="Barry K."/>
            <person name="Miller A.N."/>
            <person name="Grigoriev I.V."/>
            <person name="Debuchy R."/>
            <person name="Gladieux P."/>
            <person name="Thoren M.H."/>
            <person name="Johannesson H."/>
        </authorList>
    </citation>
    <scope>NUCLEOTIDE SEQUENCE</scope>
    <source>
        <strain evidence="3">PSN4</strain>
    </source>
</reference>
<dbReference type="PANTHER" id="PTHR35910">
    <property type="entry name" value="2EXR DOMAIN-CONTAINING PROTEIN"/>
    <property type="match status" value="1"/>
</dbReference>
<name>A0AAJ0F0I4_9PEZI</name>
<keyword evidence="4" id="KW-1185">Reference proteome</keyword>
<feature type="compositionally biased region" description="Pro residues" evidence="1">
    <location>
        <begin position="39"/>
        <end position="49"/>
    </location>
</feature>
<evidence type="ECO:0000259" key="2">
    <source>
        <dbReference type="Pfam" id="PF20150"/>
    </source>
</evidence>
<dbReference type="InterPro" id="IPR045518">
    <property type="entry name" value="2EXR"/>
</dbReference>
<feature type="compositionally biased region" description="Low complexity" evidence="1">
    <location>
        <begin position="9"/>
        <end position="21"/>
    </location>
</feature>
<dbReference type="EMBL" id="MU839849">
    <property type="protein sequence ID" value="KAK1750161.1"/>
    <property type="molecule type" value="Genomic_DNA"/>
</dbReference>
<dbReference type="Proteomes" id="UP001239445">
    <property type="component" value="Unassembled WGS sequence"/>
</dbReference>
<organism evidence="3 4">
    <name type="scientific">Echria macrotheca</name>
    <dbReference type="NCBI Taxonomy" id="438768"/>
    <lineage>
        <taxon>Eukaryota</taxon>
        <taxon>Fungi</taxon>
        <taxon>Dikarya</taxon>
        <taxon>Ascomycota</taxon>
        <taxon>Pezizomycotina</taxon>
        <taxon>Sordariomycetes</taxon>
        <taxon>Sordariomycetidae</taxon>
        <taxon>Sordariales</taxon>
        <taxon>Schizotheciaceae</taxon>
        <taxon>Echria</taxon>
    </lineage>
</organism>
<accession>A0AAJ0F0I4</accession>
<sequence>MGTPPPTVPTVTTTELATPPADDVPTRLTFNPKDYDEPTPLPTPQPPDSSPTFHLFPLFPPELRLKIWHHSFVPRAVELHTRRTHYADDVRGAPRWQSLSRNPAALSVSVEARAAALEAYTVALPLCHPDDLPLRITRRLLYVDPARDTVVVLGDMHYQRLTMLLEWFRDEDIRAGLKNRRKTAYGLCRLAMSVAPWAHVVGAATLKAFARTVFADMDEFTLFTYPETTPPAAWTGGRCVLEDARKDGETYRHFMVCWGTRFRDERGWMVVGKRPLRVVDVYFLEGW</sequence>
<feature type="domain" description="2EXR" evidence="2">
    <location>
        <begin position="53"/>
        <end position="150"/>
    </location>
</feature>
<feature type="region of interest" description="Disordered" evidence="1">
    <location>
        <begin position="1"/>
        <end position="51"/>
    </location>
</feature>
<proteinExistence type="predicted"/>
<dbReference type="PANTHER" id="PTHR35910:SF1">
    <property type="entry name" value="2EXR DOMAIN-CONTAINING PROTEIN"/>
    <property type="match status" value="1"/>
</dbReference>
<comment type="caution">
    <text evidence="3">The sequence shown here is derived from an EMBL/GenBank/DDBJ whole genome shotgun (WGS) entry which is preliminary data.</text>
</comment>
<evidence type="ECO:0000313" key="3">
    <source>
        <dbReference type="EMBL" id="KAK1750161.1"/>
    </source>
</evidence>
<protein>
    <recommendedName>
        <fullName evidence="2">2EXR domain-containing protein</fullName>
    </recommendedName>
</protein>
<evidence type="ECO:0000313" key="4">
    <source>
        <dbReference type="Proteomes" id="UP001239445"/>
    </source>
</evidence>
<evidence type="ECO:0000256" key="1">
    <source>
        <dbReference type="SAM" id="MobiDB-lite"/>
    </source>
</evidence>
<dbReference type="AlphaFoldDB" id="A0AAJ0F0I4"/>
<gene>
    <name evidence="3" type="ORF">QBC47DRAFT_394700</name>
</gene>
<dbReference type="Pfam" id="PF20150">
    <property type="entry name" value="2EXR"/>
    <property type="match status" value="1"/>
</dbReference>